<gene>
    <name evidence="1" type="ORF">B0I71DRAFT_154207</name>
</gene>
<dbReference type="EMBL" id="KZ859028">
    <property type="protein sequence ID" value="RDW24575.1"/>
    <property type="molecule type" value="Genomic_DNA"/>
</dbReference>
<name>A0A371C2L6_YARLL</name>
<accession>A0A371C2L6</accession>
<dbReference type="VEuPathDB" id="FungiDB:YALI1_D24308g"/>
<evidence type="ECO:0000313" key="1">
    <source>
        <dbReference type="EMBL" id="RDW24575.1"/>
    </source>
</evidence>
<evidence type="ECO:0000313" key="2">
    <source>
        <dbReference type="Proteomes" id="UP000256601"/>
    </source>
</evidence>
<dbReference type="AlphaFoldDB" id="A0A371C2L6"/>
<proteinExistence type="predicted"/>
<dbReference type="Proteomes" id="UP000256601">
    <property type="component" value="Unassembled WGS sequence"/>
</dbReference>
<sequence>MFGNLGFHLYEASIGEAALLPLEPAAISSSSLDAPFPQLQRQFIAGVVATSSDKHDIELLRLQGLSSHPYVDEDHVRQYKEGKAPEEVVVMQLNELASVPLIEGEIEEVDEGGFFDASSEFSGS</sequence>
<protein>
    <submittedName>
        <fullName evidence="1">Uncharacterized protein</fullName>
    </submittedName>
</protein>
<organism evidence="1 2">
    <name type="scientific">Yarrowia lipolytica</name>
    <name type="common">Candida lipolytica</name>
    <dbReference type="NCBI Taxonomy" id="4952"/>
    <lineage>
        <taxon>Eukaryota</taxon>
        <taxon>Fungi</taxon>
        <taxon>Dikarya</taxon>
        <taxon>Ascomycota</taxon>
        <taxon>Saccharomycotina</taxon>
        <taxon>Dipodascomycetes</taxon>
        <taxon>Dipodascales</taxon>
        <taxon>Dipodascales incertae sedis</taxon>
        <taxon>Yarrowia</taxon>
    </lineage>
</organism>
<dbReference type="VEuPathDB" id="FungiDB:YALI0_D19162g"/>
<reference evidence="1 2" key="1">
    <citation type="submission" date="2018-07" db="EMBL/GenBank/DDBJ databases">
        <title>Draft Genome Assemblies for Five Robust Yarrowia lipolytica Strains Exhibiting High Lipid Production and Pentose Sugar Utilization and Sugar Alcohol Secretion from Undetoxified Lignocellulosic Biomass Hydrolysates.</title>
        <authorList>
            <consortium name="DOE Joint Genome Institute"/>
            <person name="Walker C."/>
            <person name="Ryu S."/>
            <person name="Na H."/>
            <person name="Zane M."/>
            <person name="LaButti K."/>
            <person name="Lipzen A."/>
            <person name="Haridas S."/>
            <person name="Barry K."/>
            <person name="Grigoriev I.V."/>
            <person name="Quarterman J."/>
            <person name="Slininger P."/>
            <person name="Dien B."/>
            <person name="Trinh C.T."/>
        </authorList>
    </citation>
    <scope>NUCLEOTIDE SEQUENCE [LARGE SCALE GENOMIC DNA]</scope>
    <source>
        <strain evidence="1 2">YB392</strain>
    </source>
</reference>